<proteinExistence type="predicted"/>
<protein>
    <submittedName>
        <fullName evidence="2">Putative TSL-kinase interacting protein 1 isoform X1</fullName>
    </submittedName>
</protein>
<dbReference type="GO" id="GO:0003682">
    <property type="term" value="F:chromatin binding"/>
    <property type="evidence" value="ECO:0007669"/>
    <property type="project" value="InterPro"/>
</dbReference>
<dbReference type="GO" id="GO:0007389">
    <property type="term" value="P:pattern specification process"/>
    <property type="evidence" value="ECO:0007669"/>
    <property type="project" value="TreeGrafter"/>
</dbReference>
<dbReference type="GO" id="GO:0005634">
    <property type="term" value="C:nucleus"/>
    <property type="evidence" value="ECO:0007669"/>
    <property type="project" value="TreeGrafter"/>
</dbReference>
<organism evidence="2">
    <name type="scientific">Davidia involucrata</name>
    <name type="common">Dove tree</name>
    <dbReference type="NCBI Taxonomy" id="16924"/>
    <lineage>
        <taxon>Eukaryota</taxon>
        <taxon>Viridiplantae</taxon>
        <taxon>Streptophyta</taxon>
        <taxon>Embryophyta</taxon>
        <taxon>Tracheophyta</taxon>
        <taxon>Spermatophyta</taxon>
        <taxon>Magnoliopsida</taxon>
        <taxon>eudicotyledons</taxon>
        <taxon>Gunneridae</taxon>
        <taxon>Pentapetalae</taxon>
        <taxon>asterids</taxon>
        <taxon>Cornales</taxon>
        <taxon>Nyssaceae</taxon>
        <taxon>Davidia</taxon>
    </lineage>
</organism>
<keyword evidence="2" id="KW-0418">Kinase</keyword>
<evidence type="ECO:0000313" key="2">
    <source>
        <dbReference type="EMBL" id="MPA71163.1"/>
    </source>
</evidence>
<dbReference type="PANTHER" id="PTHR21677">
    <property type="entry name" value="CRAMPED PROTEIN"/>
    <property type="match status" value="1"/>
</dbReference>
<evidence type="ECO:0000256" key="1">
    <source>
        <dbReference type="SAM" id="MobiDB-lite"/>
    </source>
</evidence>
<dbReference type="EMBL" id="GHES01040604">
    <property type="protein sequence ID" value="MPA71163.1"/>
    <property type="molecule type" value="Transcribed_RNA"/>
</dbReference>
<keyword evidence="2" id="KW-0808">Transferase</keyword>
<reference evidence="2" key="1">
    <citation type="submission" date="2019-08" db="EMBL/GenBank/DDBJ databases">
        <title>Reference gene set and small RNA set construction with multiple tissues from Davidia involucrata Baill.</title>
        <authorList>
            <person name="Yang H."/>
            <person name="Zhou C."/>
            <person name="Li G."/>
            <person name="Wang J."/>
            <person name="Gao P."/>
            <person name="Wang M."/>
            <person name="Wang R."/>
            <person name="Zhao Y."/>
        </authorList>
    </citation>
    <scope>NUCLEOTIDE SEQUENCE</scope>
    <source>
        <tissue evidence="2">Mixed with DoveR01_LX</tissue>
    </source>
</reference>
<dbReference type="PANTHER" id="PTHR21677:SF4">
    <property type="entry name" value="TSL-KINASE INTERACTING-LIKE PROTEIN"/>
    <property type="match status" value="1"/>
</dbReference>
<dbReference type="InterPro" id="IPR055315">
    <property type="entry name" value="Cramped-like"/>
</dbReference>
<feature type="region of interest" description="Disordered" evidence="1">
    <location>
        <begin position="1"/>
        <end position="40"/>
    </location>
</feature>
<sequence>MKTTGQRKVKTVEAPKRQNASAGSSGVKKSRNRNSGWLQKAKGVLPATTVQVLGKQLPNKGTSFREMTKIVPALDLKTGQLHPSVKIKLQLFPIDEGTFIGLEKDGHNPFLELTLRARKKISSVLKHLNSKWGSSSVAQGELMLFPYNVQLEKLASYRKWNSNDSSVSAGDVYAAIGSPAIFRLRYGWFSTLDLKTFGLPFTSTPLEACLESEGIQKGCTTISEIMYDRKKKLEVTSEEFKPIDMSEAAVIAEQRSLDIAADRMDDEVKIDNGLAQSIVPWDDGLTNLSIGGLLSEASLLGKIHNCDPKSNGSTLYLQPIQLIPDISVGGLLSEASFQGKINNYDSKSNGSKLGLHPTMDKDPAQSPLPWDDSLTTLSIGGLLSEASLQGKINNCDPKSNGSKTGLQSTLLISDSFDAFIAGQINSHPHVSKPSSHESHSSILDAEETCHAFPFRKFSSSGKDVVTLSGSANSRGCSHDDSSKPFKFPNFAEFNRQAGLAQDPPCWESNTDLLPHSQVYNDESSFGLTGIKWTDSLGPFDLGLSTSQQINSRDGISISEFVR</sequence>
<dbReference type="AlphaFoldDB" id="A0A5B7BVJ8"/>
<dbReference type="GO" id="GO:0016301">
    <property type="term" value="F:kinase activity"/>
    <property type="evidence" value="ECO:0007669"/>
    <property type="project" value="UniProtKB-KW"/>
</dbReference>
<accession>A0A5B7BVJ8</accession>
<gene>
    <name evidence="2" type="ORF">Din_040604</name>
</gene>
<name>A0A5B7BVJ8_DAVIN</name>